<accession>A0A562Q0C6</accession>
<dbReference type="EMBL" id="CP046904">
    <property type="protein sequence ID" value="QGZ38372.1"/>
    <property type="molecule type" value="Genomic_DNA"/>
</dbReference>
<reference evidence="2" key="2">
    <citation type="submission" date="2019-07" db="EMBL/GenBank/DDBJ databases">
        <authorList>
            <person name="Whitman W."/>
            <person name="Huntemann M."/>
            <person name="Clum A."/>
            <person name="Pillay M."/>
            <person name="Palaniappan K."/>
            <person name="Varghese N."/>
            <person name="Mikhailova N."/>
            <person name="Stamatis D."/>
            <person name="Reddy T."/>
            <person name="Daum C."/>
            <person name="Shapiro N."/>
            <person name="Ivanova N."/>
            <person name="Kyrpides N."/>
            <person name="Woyke T."/>
        </authorList>
    </citation>
    <scope>NUCLEOTIDE SEQUENCE</scope>
    <source>
        <strain evidence="2">CGMCC 1.10685</strain>
    </source>
</reference>
<reference evidence="1 4" key="3">
    <citation type="submission" date="2019-12" db="EMBL/GenBank/DDBJ databases">
        <title>Draft Genome Sequences of Six Type Strains of the Genus Massilia.</title>
        <authorList>
            <person name="Miess H."/>
            <person name="Frediansyah A."/>
            <person name="Goeker M."/>
            <person name="Gross H."/>
        </authorList>
    </citation>
    <scope>NUCLEOTIDE SEQUENCE [LARGE SCALE GENOMIC DNA]</scope>
    <source>
        <strain evidence="1 4">DSM 26639</strain>
    </source>
</reference>
<evidence type="ECO:0000313" key="1">
    <source>
        <dbReference type="EMBL" id="QGZ38372.1"/>
    </source>
</evidence>
<sequence>MANLSLYDAPAQSARPLFMLRDGADRPLVFLVDAAGRLHLLRRVGDNAWSVLELTEALPGGADRVVCCADVRQAPDGSIAVAIATTGKNATGPCTLHVASGLPAGLNDSQWQEALRNLAPLPELPQAARVTRLAFGPLQVGAPPLLLVSAVISERPATWYCNAASPDCGLRALALPANVAGAQAYAVGTYRLPGVWALHPGGRDGELRFASFGDAFGWKVEMAYPNLPPRTGSVYLAPGLVPNVPDLFAAGERIVVYRGSNHIPQPVAQVAGARLLWSTLNEGGEYLAYADAAGALWLVSRPARGAWGEPYRLTERRAVLAAGADGTAHAVALDGDGTLFLQHVDVHGKRLGQETVHLPPM</sequence>
<dbReference type="EMBL" id="VLKW01000002">
    <property type="protein sequence ID" value="TWI50083.1"/>
    <property type="molecule type" value="Genomic_DNA"/>
</dbReference>
<organism evidence="2 3">
    <name type="scientific">Pseudoduganella flava</name>
    <dbReference type="NCBI Taxonomy" id="871742"/>
    <lineage>
        <taxon>Bacteria</taxon>
        <taxon>Pseudomonadati</taxon>
        <taxon>Pseudomonadota</taxon>
        <taxon>Betaproteobacteria</taxon>
        <taxon>Burkholderiales</taxon>
        <taxon>Oxalobacteraceae</taxon>
        <taxon>Telluria group</taxon>
        <taxon>Pseudoduganella</taxon>
    </lineage>
</organism>
<dbReference type="Proteomes" id="UP000437862">
    <property type="component" value="Chromosome"/>
</dbReference>
<dbReference type="RefSeq" id="WP_145873721.1">
    <property type="nucleotide sequence ID" value="NZ_CP046904.1"/>
</dbReference>
<dbReference type="OrthoDB" id="8743310at2"/>
<evidence type="ECO:0000313" key="3">
    <source>
        <dbReference type="Proteomes" id="UP000315112"/>
    </source>
</evidence>
<dbReference type="Proteomes" id="UP000315112">
    <property type="component" value="Unassembled WGS sequence"/>
</dbReference>
<proteinExistence type="predicted"/>
<reference evidence="2 3" key="1">
    <citation type="journal article" date="2015" name="Stand. Genomic Sci.">
        <title>Genomic Encyclopedia of Bacterial and Archaeal Type Strains, Phase III: the genomes of soil and plant-associated and newly described type strains.</title>
        <authorList>
            <person name="Whitman W.B."/>
            <person name="Woyke T."/>
            <person name="Klenk H.P."/>
            <person name="Zhou Y."/>
            <person name="Lilburn T.G."/>
            <person name="Beck B.J."/>
            <person name="De Vos P."/>
            <person name="Vandamme P."/>
            <person name="Eisen J.A."/>
            <person name="Garrity G."/>
            <person name="Hugenholtz P."/>
            <person name="Kyrpides N.C."/>
        </authorList>
    </citation>
    <scope>NUCLEOTIDE SEQUENCE [LARGE SCALE GENOMIC DNA]</scope>
    <source>
        <strain evidence="2 3">CGMCC 1.10685</strain>
    </source>
</reference>
<evidence type="ECO:0000313" key="2">
    <source>
        <dbReference type="EMBL" id="TWI50083.1"/>
    </source>
</evidence>
<gene>
    <name evidence="1" type="ORF">GO485_04435</name>
    <name evidence="2" type="ORF">IP92_01310</name>
</gene>
<evidence type="ECO:0000313" key="4">
    <source>
        <dbReference type="Proteomes" id="UP000437862"/>
    </source>
</evidence>
<dbReference type="AlphaFoldDB" id="A0A562Q0C6"/>
<keyword evidence="4" id="KW-1185">Reference proteome</keyword>
<name>A0A562Q0C6_9BURK</name>
<protein>
    <submittedName>
        <fullName evidence="2">Uncharacterized protein</fullName>
    </submittedName>
</protein>